<evidence type="ECO:0000256" key="8">
    <source>
        <dbReference type="ARBA" id="ARBA00049244"/>
    </source>
</evidence>
<comment type="similarity">
    <text evidence="7">Belongs to the DNA polymerase HolA subunit family.</text>
</comment>
<dbReference type="RefSeq" id="WP_348388735.1">
    <property type="nucleotide sequence ID" value="NZ_CP134146.1"/>
</dbReference>
<gene>
    <name evidence="12" type="primary">holA</name>
    <name evidence="12" type="ORF">RI845_05450</name>
</gene>
<dbReference type="InterPro" id="IPR027417">
    <property type="entry name" value="P-loop_NTPase"/>
</dbReference>
<keyword evidence="13" id="KW-1185">Reference proteome</keyword>
<evidence type="ECO:0000313" key="13">
    <source>
        <dbReference type="Proteomes" id="UP001248581"/>
    </source>
</evidence>
<evidence type="ECO:0000256" key="9">
    <source>
        <dbReference type="NCBIfam" id="TIGR01128"/>
    </source>
</evidence>
<evidence type="ECO:0000256" key="2">
    <source>
        <dbReference type="ARBA" id="ARBA00017703"/>
    </source>
</evidence>
<dbReference type="InterPro" id="IPR032780">
    <property type="entry name" value="DNA_pol3_delt_C"/>
</dbReference>
<evidence type="ECO:0000256" key="4">
    <source>
        <dbReference type="ARBA" id="ARBA00022695"/>
    </source>
</evidence>
<keyword evidence="6" id="KW-0239">DNA-directed DNA polymerase</keyword>
<evidence type="ECO:0000256" key="6">
    <source>
        <dbReference type="ARBA" id="ARBA00022932"/>
    </source>
</evidence>
<dbReference type="Pfam" id="PF14840">
    <property type="entry name" value="DNA_pol3_delt_C"/>
    <property type="match status" value="1"/>
</dbReference>
<dbReference type="Gene3D" id="1.10.8.60">
    <property type="match status" value="1"/>
</dbReference>
<keyword evidence="5" id="KW-0235">DNA replication</keyword>
<evidence type="ECO:0000256" key="1">
    <source>
        <dbReference type="ARBA" id="ARBA00012417"/>
    </source>
</evidence>
<evidence type="ECO:0000256" key="7">
    <source>
        <dbReference type="ARBA" id="ARBA00034754"/>
    </source>
</evidence>
<dbReference type="Gene3D" id="1.20.272.10">
    <property type="match status" value="1"/>
</dbReference>
<dbReference type="InterPro" id="IPR008921">
    <property type="entry name" value="DNA_pol3_clamp-load_cplx_C"/>
</dbReference>
<evidence type="ECO:0000313" key="12">
    <source>
        <dbReference type="EMBL" id="WNC69593.1"/>
    </source>
</evidence>
<dbReference type="SUPFAM" id="SSF52540">
    <property type="entry name" value="P-loop containing nucleoside triphosphate hydrolases"/>
    <property type="match status" value="1"/>
</dbReference>
<accession>A0ABY9TL96</accession>
<dbReference type="Gene3D" id="3.40.50.300">
    <property type="entry name" value="P-loop containing nucleotide triphosphate hydrolases"/>
    <property type="match status" value="1"/>
</dbReference>
<dbReference type="SUPFAM" id="SSF48019">
    <property type="entry name" value="post-AAA+ oligomerization domain-like"/>
    <property type="match status" value="1"/>
</dbReference>
<dbReference type="CDD" id="cd18138">
    <property type="entry name" value="HLD_clamp_pol_III_delta"/>
    <property type="match status" value="1"/>
</dbReference>
<evidence type="ECO:0000259" key="11">
    <source>
        <dbReference type="Pfam" id="PF14840"/>
    </source>
</evidence>
<organism evidence="12 13">
    <name type="scientific">Thalassotalea nanhaiensis</name>
    <dbReference type="NCBI Taxonomy" id="3065648"/>
    <lineage>
        <taxon>Bacteria</taxon>
        <taxon>Pseudomonadati</taxon>
        <taxon>Pseudomonadota</taxon>
        <taxon>Gammaproteobacteria</taxon>
        <taxon>Alteromonadales</taxon>
        <taxon>Colwelliaceae</taxon>
        <taxon>Thalassotalea</taxon>
    </lineage>
</organism>
<dbReference type="PANTHER" id="PTHR34388">
    <property type="entry name" value="DNA POLYMERASE III SUBUNIT DELTA"/>
    <property type="match status" value="1"/>
</dbReference>
<dbReference type="NCBIfam" id="TIGR01128">
    <property type="entry name" value="holA"/>
    <property type="match status" value="1"/>
</dbReference>
<dbReference type="EC" id="2.7.7.7" evidence="1 9"/>
<proteinExistence type="inferred from homology"/>
<feature type="domain" description="DNA polymerase III subunit delta C-terminal" evidence="11">
    <location>
        <begin position="217"/>
        <end position="318"/>
    </location>
</feature>
<dbReference type="PANTHER" id="PTHR34388:SF1">
    <property type="entry name" value="DNA POLYMERASE III SUBUNIT DELTA"/>
    <property type="match status" value="1"/>
</dbReference>
<dbReference type="Proteomes" id="UP001248581">
    <property type="component" value="Chromosome"/>
</dbReference>
<name>A0ABY9TL96_9GAMM</name>
<protein>
    <recommendedName>
        <fullName evidence="2 9">DNA polymerase III subunit delta</fullName>
        <ecNumber evidence="1 9">2.7.7.7</ecNumber>
    </recommendedName>
</protein>
<feature type="domain" description="DNA polymerase III delta N-terminal" evidence="10">
    <location>
        <begin position="21"/>
        <end position="140"/>
    </location>
</feature>
<dbReference type="InterPro" id="IPR005790">
    <property type="entry name" value="DNA_polIII_delta"/>
</dbReference>
<dbReference type="EMBL" id="CP134146">
    <property type="protein sequence ID" value="WNC69593.1"/>
    <property type="molecule type" value="Genomic_DNA"/>
</dbReference>
<dbReference type="Pfam" id="PF06144">
    <property type="entry name" value="DNA_pol3_delta"/>
    <property type="match status" value="1"/>
</dbReference>
<comment type="catalytic activity">
    <reaction evidence="8">
        <text>DNA(n) + a 2'-deoxyribonucleoside 5'-triphosphate = DNA(n+1) + diphosphate</text>
        <dbReference type="Rhea" id="RHEA:22508"/>
        <dbReference type="Rhea" id="RHEA-COMP:17339"/>
        <dbReference type="Rhea" id="RHEA-COMP:17340"/>
        <dbReference type="ChEBI" id="CHEBI:33019"/>
        <dbReference type="ChEBI" id="CHEBI:61560"/>
        <dbReference type="ChEBI" id="CHEBI:173112"/>
        <dbReference type="EC" id="2.7.7.7"/>
    </reaction>
</comment>
<sequence>MRIYHNQLANQLQKQLLDVWLVFGDEPWQKNDALDNIKLSAKNQGYDELIRFSNDDKFDWNQVYNEFQSLSLFAEKRIIEIDLVNNKLDDSAVKTLADIGEFIASQGQSDVLLILHGPKLDASSVKKKWFKSLDKIGCYIPLYDLEGKSLSIWLNNQCRQLKLNMDSQAQILLSDFFIGNTPALAQELQKLTLLFDQQFIRREDLEQLLIKQSKFSPFQLTDALLSGQLEQCNNMLTQMKHEGVVLAQLVWIVHKEILQIEMMLTRQANGESRDALFKELRIWDKKKPLYNHALNNISLANIKRAKMRLAKTDLISKTSSDFDDFILLSDVCLTLYYGDVTKHLSLDYEYSS</sequence>
<dbReference type="InterPro" id="IPR010372">
    <property type="entry name" value="DNA_pol3_delta_N"/>
</dbReference>
<evidence type="ECO:0000259" key="10">
    <source>
        <dbReference type="Pfam" id="PF06144"/>
    </source>
</evidence>
<dbReference type="GO" id="GO:0003887">
    <property type="term" value="F:DNA-directed DNA polymerase activity"/>
    <property type="evidence" value="ECO:0007669"/>
    <property type="project" value="UniProtKB-EC"/>
</dbReference>
<keyword evidence="3 12" id="KW-0808">Transferase</keyword>
<keyword evidence="4 12" id="KW-0548">Nucleotidyltransferase</keyword>
<evidence type="ECO:0000256" key="5">
    <source>
        <dbReference type="ARBA" id="ARBA00022705"/>
    </source>
</evidence>
<reference evidence="13" key="1">
    <citation type="submission" date="2023-09" db="EMBL/GenBank/DDBJ databases">
        <authorList>
            <person name="Li S."/>
            <person name="Li X."/>
            <person name="Zhang C."/>
            <person name="Zhao Z."/>
        </authorList>
    </citation>
    <scope>NUCLEOTIDE SEQUENCE [LARGE SCALE GENOMIC DNA]</scope>
    <source>
        <strain evidence="13">SQ345</strain>
    </source>
</reference>
<evidence type="ECO:0000256" key="3">
    <source>
        <dbReference type="ARBA" id="ARBA00022679"/>
    </source>
</evidence>